<gene>
    <name evidence="3" type="ORF">THARTR1_10990</name>
</gene>
<feature type="domain" description="INO80 complex subunit B-like conserved region" evidence="2">
    <location>
        <begin position="329"/>
        <end position="406"/>
    </location>
</feature>
<evidence type="ECO:0000259" key="2">
    <source>
        <dbReference type="SMART" id="SM01406"/>
    </source>
</evidence>
<dbReference type="EMBL" id="MTYI01000298">
    <property type="protein sequence ID" value="PNP45214.1"/>
    <property type="molecule type" value="Genomic_DNA"/>
</dbReference>
<feature type="compositionally biased region" description="Acidic residues" evidence="1">
    <location>
        <begin position="110"/>
        <end position="174"/>
    </location>
</feature>
<dbReference type="Proteomes" id="UP000236290">
    <property type="component" value="Unassembled WGS sequence"/>
</dbReference>
<dbReference type="GO" id="GO:0006338">
    <property type="term" value="P:chromatin remodeling"/>
    <property type="evidence" value="ECO:0007669"/>
    <property type="project" value="InterPro"/>
</dbReference>
<name>A0A2K0TI72_TRIHA</name>
<dbReference type="PANTHER" id="PTHR21561:SF12">
    <property type="entry name" value="INO80 COMPLEX SUBUNIT B"/>
    <property type="match status" value="1"/>
</dbReference>
<dbReference type="PANTHER" id="PTHR21561">
    <property type="entry name" value="INO80 COMPLEX SUBUNIT B"/>
    <property type="match status" value="1"/>
</dbReference>
<feature type="compositionally biased region" description="Acidic residues" evidence="1">
    <location>
        <begin position="208"/>
        <end position="234"/>
    </location>
</feature>
<feature type="region of interest" description="Disordered" evidence="1">
    <location>
        <begin position="1"/>
        <end position="301"/>
    </location>
</feature>
<feature type="compositionally biased region" description="Basic and acidic residues" evidence="1">
    <location>
        <begin position="82"/>
        <end position="94"/>
    </location>
</feature>
<evidence type="ECO:0000313" key="4">
    <source>
        <dbReference type="Proteomes" id="UP000236290"/>
    </source>
</evidence>
<dbReference type="InterPro" id="IPR029523">
    <property type="entry name" value="INO80B/Ies2"/>
</dbReference>
<dbReference type="InterPro" id="IPR006880">
    <property type="entry name" value="INO80B_C"/>
</dbReference>
<organism evidence="3 4">
    <name type="scientific">Trichoderma harzianum</name>
    <name type="common">Hypocrea lixii</name>
    <dbReference type="NCBI Taxonomy" id="5544"/>
    <lineage>
        <taxon>Eukaryota</taxon>
        <taxon>Fungi</taxon>
        <taxon>Dikarya</taxon>
        <taxon>Ascomycota</taxon>
        <taxon>Pezizomycotina</taxon>
        <taxon>Sordariomycetes</taxon>
        <taxon>Hypocreomycetidae</taxon>
        <taxon>Hypocreales</taxon>
        <taxon>Hypocreaceae</taxon>
        <taxon>Trichoderma</taxon>
    </lineage>
</organism>
<dbReference type="GO" id="GO:0031011">
    <property type="term" value="C:Ino80 complex"/>
    <property type="evidence" value="ECO:0007669"/>
    <property type="project" value="InterPro"/>
</dbReference>
<accession>A0A2K0TI72</accession>
<proteinExistence type="predicted"/>
<comment type="caution">
    <text evidence="3">The sequence shown here is derived from an EMBL/GenBank/DDBJ whole genome shotgun (WGS) entry which is preliminary data.</text>
</comment>
<evidence type="ECO:0000313" key="3">
    <source>
        <dbReference type="EMBL" id="PNP45214.1"/>
    </source>
</evidence>
<dbReference type="SMART" id="SM01406">
    <property type="entry name" value="PAPA-1"/>
    <property type="match status" value="1"/>
</dbReference>
<evidence type="ECO:0000256" key="1">
    <source>
        <dbReference type="SAM" id="MobiDB-lite"/>
    </source>
</evidence>
<feature type="compositionally biased region" description="Polar residues" evidence="1">
    <location>
        <begin position="68"/>
        <end position="78"/>
    </location>
</feature>
<feature type="compositionally biased region" description="Acidic residues" evidence="1">
    <location>
        <begin position="244"/>
        <end position="269"/>
    </location>
</feature>
<sequence length="431" mass="47860">MSSRPRRTAAAKAKEVISVHARWADTSEKEDAGTSMSSRRTGRAGGASASRDTASSPEETHLSVTVKLPNSRSRQATRGGNRRADPFEGGEIVHGKRNRGGKKSYVIDSSPDDEEEEEEEEEVVVEDDEDDEEEEDDDDDEEDTRADEDDDMEELGDEDAEGEDEMEVDADGDIDMAPKPVGRPPAKNSRITKARPTVKVTSSRVNRDEDEDEDEEEDDDDDELSDPADSDIGDDTIVYGNQAMEDEDAEGEEIEVAGDEEDVEEDDEIVMQQEANGDSDLDSEGGSRAETPDLAKMTKRQRARFEDIPQEFMKLPDEIQVKKVFTAEELSMRRQEMARRRRNLSEKRNEEVKMETINKLLKKQAPKINRKAAAADAQEDSQKANPIFIRWVSNKSGNRVAVPEEIIEGPAGAVFGDKAQPSLGKPVVEVA</sequence>
<dbReference type="Pfam" id="PF04795">
    <property type="entry name" value="PAPA-1"/>
    <property type="match status" value="1"/>
</dbReference>
<reference evidence="3 4" key="1">
    <citation type="submission" date="2017-02" db="EMBL/GenBank/DDBJ databases">
        <title>Genomes of Trichoderma spp. with biocontrol activity.</title>
        <authorList>
            <person name="Gardiner D."/>
            <person name="Kazan K."/>
            <person name="Vos C."/>
            <person name="Harvey P."/>
        </authorList>
    </citation>
    <scope>NUCLEOTIDE SEQUENCE [LARGE SCALE GENOMIC DNA]</scope>
    <source>
        <strain evidence="3 4">Tr1</strain>
    </source>
</reference>
<dbReference type="AlphaFoldDB" id="A0A2K0TI72"/>
<feature type="compositionally biased region" description="Basic and acidic residues" evidence="1">
    <location>
        <begin position="12"/>
        <end position="32"/>
    </location>
</feature>
<dbReference type="OrthoDB" id="2021186at2759"/>
<protein>
    <recommendedName>
        <fullName evidence="2">INO80 complex subunit B-like conserved region domain-containing protein</fullName>
    </recommendedName>
</protein>